<organism evidence="3 4">
    <name type="scientific">Phenylobacterium zucineum (strain HLK1)</name>
    <dbReference type="NCBI Taxonomy" id="450851"/>
    <lineage>
        <taxon>Bacteria</taxon>
        <taxon>Pseudomonadati</taxon>
        <taxon>Pseudomonadota</taxon>
        <taxon>Alphaproteobacteria</taxon>
        <taxon>Caulobacterales</taxon>
        <taxon>Caulobacteraceae</taxon>
        <taxon>Phenylobacterium</taxon>
    </lineage>
</organism>
<evidence type="ECO:0000313" key="3">
    <source>
        <dbReference type="EMBL" id="ACG78888.1"/>
    </source>
</evidence>
<dbReference type="InterPro" id="IPR041437">
    <property type="entry name" value="GH115_C"/>
</dbReference>
<dbReference type="eggNOG" id="ENOG502Z7KK">
    <property type="taxonomic scope" value="Bacteria"/>
</dbReference>
<dbReference type="GO" id="GO:0005975">
    <property type="term" value="P:carbohydrate metabolic process"/>
    <property type="evidence" value="ECO:0007669"/>
    <property type="project" value="UniProtKB-ARBA"/>
</dbReference>
<evidence type="ECO:0000313" key="4">
    <source>
        <dbReference type="Proteomes" id="UP000001868"/>
    </source>
</evidence>
<dbReference type="Gene3D" id="2.60.120.1620">
    <property type="match status" value="1"/>
</dbReference>
<dbReference type="InterPro" id="IPR031924">
    <property type="entry name" value="GH115"/>
</dbReference>
<sequence>MDQPRTGRRRHDPVDPDRRRLRRRHLRPLRLRPGVLMFPISCRALGLAVFAAVLAFGSAASACDTPVSVCATASAGAFPLIRGGTPAAVLVEASADPAVRHAADGFAADLQRVGGRAPARISDPAQARGDLVLVGVLGQSPAIDGLVAAGRLDASGLAGQWEAFRQVVVERPFPNVPRALVIVGSDRRGAVFGAYDLSEKIGVSPWHWFADAPVERRANVYLTAGARGDQPKVRYRGFFINDEAPALTTWAEQKFGGANSKMYAHVFELLLRLKGNYLWPAMWQPRAFNDDDPRNMVLADEMGVVMGTSHHEPMTRAHDEWHRNKDGGVTGGRWDYASNGENLRRFWRGGVERMMSKEGGGGYETVVTLGMRGDGDEAMSEETATQLLETIVADQRRIIADVTGRPPEETPQVWALYKEVQDYYDNGMQVPEDVILLFADDNWGQIRRLPTGDLDRKGGYGVYYHFDYVGAPRNYKWLNNTQVEKTWQQMDLAWRRGARALWIVNVGDIKPMEFPLSFFMAQAWNPEAMTPEALAAYPEDWARRTFGPAQAAEIGELLTRYSKYAARRKPELIDARSFRLGEGAGEVLDGGEFGAMVAEWDALERDMLRVKARLPAAARDAYLQIVEHPVAAMANLYRLYYAVAWNRRLAAMNDRRANAFADQAEAAFARDQALTEAYHRANGGKWDGMMSQTHIGYTSWQQPAVQVMPKVERVTGRGEARAIRFANDPRPAPGVVSREAPDFSRVVDGAGVGWRAIPHLGRTKGAVVTLPQGRPATTARDGVRVEYDVQVAKAGDLTVQLYLAPTLDTTGRGSQRIGVSIDDRPVQVLVDKLLPSPTETVLEEQAAWDRAVEDNVRVLEAAFTDVPAGPHVIKVWRLDDNMVLQKIVAATGPIPITYLGPP</sequence>
<dbReference type="AlphaFoldDB" id="B4RGI2"/>
<dbReference type="Proteomes" id="UP000001868">
    <property type="component" value="Chromosome"/>
</dbReference>
<dbReference type="HOGENOM" id="CLU_004852_0_0_5"/>
<evidence type="ECO:0000259" key="2">
    <source>
        <dbReference type="Pfam" id="PF17829"/>
    </source>
</evidence>
<dbReference type="PANTHER" id="PTHR37842:SF2">
    <property type="entry name" value="GYLCOSYL HYDROLASE 115 C-TERMINAL DOMAIN-CONTAINING PROTEIN"/>
    <property type="match status" value="1"/>
</dbReference>
<keyword evidence="1" id="KW-0378">Hydrolase</keyword>
<dbReference type="Gene3D" id="3.30.379.10">
    <property type="entry name" value="Chitobiase/beta-hexosaminidase domain 2-like"/>
    <property type="match status" value="1"/>
</dbReference>
<name>B4RGI2_PHEZH</name>
<dbReference type="GO" id="GO:0016787">
    <property type="term" value="F:hydrolase activity"/>
    <property type="evidence" value="ECO:0007669"/>
    <property type="project" value="UniProtKB-KW"/>
</dbReference>
<evidence type="ECO:0000256" key="1">
    <source>
        <dbReference type="ARBA" id="ARBA00022801"/>
    </source>
</evidence>
<dbReference type="Pfam" id="PF15979">
    <property type="entry name" value="Glyco_hydro_115"/>
    <property type="match status" value="1"/>
</dbReference>
<protein>
    <recommendedName>
        <fullName evidence="2">Gylcosyl hydrolase 115 C-terminal domain-containing protein</fullName>
    </recommendedName>
</protein>
<reference evidence="3 4" key="1">
    <citation type="journal article" date="2008" name="BMC Genomics">
        <title>Complete genome of Phenylobacterium zucineum - a novel facultative intracellular bacterium isolated from human erythroleukemia cell line K562.</title>
        <authorList>
            <person name="Luo Y."/>
            <person name="Xu X."/>
            <person name="Ding Z."/>
            <person name="Liu Z."/>
            <person name="Zhang B."/>
            <person name="Yan Z."/>
            <person name="Sun J."/>
            <person name="Hu S."/>
            <person name="Hu X."/>
        </authorList>
    </citation>
    <scope>NUCLEOTIDE SEQUENCE [LARGE SCALE GENOMIC DNA]</scope>
    <source>
        <strain evidence="3 4">HLK1</strain>
    </source>
</reference>
<feature type="domain" description="Gylcosyl hydrolase 115 C-terminal" evidence="2">
    <location>
        <begin position="733"/>
        <end position="902"/>
    </location>
</feature>
<dbReference type="CAZy" id="GH115">
    <property type="family name" value="Glycoside Hydrolase Family 115"/>
</dbReference>
<dbReference type="EMBL" id="CP000747">
    <property type="protein sequence ID" value="ACG78888.1"/>
    <property type="molecule type" value="Genomic_DNA"/>
</dbReference>
<dbReference type="Gene3D" id="3.20.20.520">
    <property type="entry name" value="Glycosyl hydrolase family 115"/>
    <property type="match status" value="1"/>
</dbReference>
<gene>
    <name evidence="3" type="ordered locus">PHZ_c2479</name>
</gene>
<dbReference type="STRING" id="450851.PHZ_c2479"/>
<proteinExistence type="predicted"/>
<keyword evidence="4" id="KW-1185">Reference proteome</keyword>
<dbReference type="InterPro" id="IPR029018">
    <property type="entry name" value="Hex-like_dom2"/>
</dbReference>
<dbReference type="Gene3D" id="1.20.58.2150">
    <property type="match status" value="1"/>
</dbReference>
<dbReference type="PANTHER" id="PTHR37842">
    <property type="match status" value="1"/>
</dbReference>
<accession>B4RGI2</accession>
<dbReference type="InterPro" id="IPR042301">
    <property type="entry name" value="GH115_sf"/>
</dbReference>
<dbReference type="Pfam" id="PF17829">
    <property type="entry name" value="GH115_C"/>
    <property type="match status" value="1"/>
</dbReference>
<dbReference type="KEGG" id="pzu:PHZ_c2479"/>